<sequence>MLEFSEAWAFVFLLAPLLIRWLAPAHRESSDSLQVPYFQRLVDLSGETPRSGASVRRRLVIQAVASLIGWCLLVLALARPVWVGEPIKIEKTARDLMLAVDISGSMEATDFVDATGKQTDRLSAAKQVLKQFVAGREGDRLGLIVFGSAAYLQAPFTDDRETWLALLDESIVNMAGPSTALGDAIGLSIAHFRESKTKNRVLIVLTDGNDTGSKVPPLDAAQVAKAEGVTIYTVAVGDPETVGEEALDLEVLDSIAQTTGGVSFNAADLKALQETYQRIDELEPASYDSLSYRPRTSLFHIPLMAFALLYVIAMPLFSLLGHRKRRLS</sequence>
<evidence type="ECO:0000313" key="1">
    <source>
        <dbReference type="EMBL" id="EGG28934.1"/>
    </source>
</evidence>
<dbReference type="AlphaFoldDB" id="F3L413"/>
<keyword evidence="2" id="KW-1185">Reference proteome</keyword>
<dbReference type="InterPro" id="IPR033881">
    <property type="entry name" value="vWA_BatA_type"/>
</dbReference>
<dbReference type="RefSeq" id="WP_009576561.1">
    <property type="nucleotide sequence ID" value="NZ_AEIG01000072.1"/>
</dbReference>
<dbReference type="Gene3D" id="3.40.50.410">
    <property type="entry name" value="von Willebrand factor, type A domain"/>
    <property type="match status" value="1"/>
</dbReference>
<dbReference type="eggNOG" id="COG2304">
    <property type="taxonomic scope" value="Bacteria"/>
</dbReference>
<proteinExistence type="predicted"/>
<dbReference type="PANTHER" id="PTHR22550:SF18">
    <property type="entry name" value="VWFA DOMAIN-CONTAINING PROTEIN"/>
    <property type="match status" value="1"/>
</dbReference>
<dbReference type="InterPro" id="IPR002035">
    <property type="entry name" value="VWF_A"/>
</dbReference>
<name>F3L413_9GAMM</name>
<dbReference type="Proteomes" id="UP000005615">
    <property type="component" value="Unassembled WGS sequence"/>
</dbReference>
<dbReference type="InterPro" id="IPR050768">
    <property type="entry name" value="UPF0353/GerABKA_families"/>
</dbReference>
<comment type="caution">
    <text evidence="1">The sequence shown here is derived from an EMBL/GenBank/DDBJ whole genome shotgun (WGS) entry which is preliminary data.</text>
</comment>
<dbReference type="Pfam" id="PF00092">
    <property type="entry name" value="VWA"/>
    <property type="match status" value="1"/>
</dbReference>
<reference evidence="1 2" key="1">
    <citation type="journal article" date="2011" name="J. Bacteriol.">
        <title>Genome sequence of strain IMCC3088, a proteorhodopsin-containing marine bacterium belonging to the OM60/NOR5 clade.</title>
        <authorList>
            <person name="Jang Y."/>
            <person name="Oh H.M."/>
            <person name="Kang I."/>
            <person name="Lee K."/>
            <person name="Yang S.J."/>
            <person name="Cho J.C."/>
        </authorList>
    </citation>
    <scope>NUCLEOTIDE SEQUENCE [LARGE SCALE GENOMIC DNA]</scope>
    <source>
        <strain evidence="1 2">IMCC3088</strain>
    </source>
</reference>
<dbReference type="SMART" id="SM00327">
    <property type="entry name" value="VWA"/>
    <property type="match status" value="1"/>
</dbReference>
<dbReference type="EMBL" id="AEIG01000072">
    <property type="protein sequence ID" value="EGG28934.1"/>
    <property type="molecule type" value="Genomic_DNA"/>
</dbReference>
<dbReference type="STRING" id="2518989.IMCC3088_2394"/>
<organism evidence="1 2">
    <name type="scientific">Aequoribacter fuscus</name>
    <dbReference type="NCBI Taxonomy" id="2518989"/>
    <lineage>
        <taxon>Bacteria</taxon>
        <taxon>Pseudomonadati</taxon>
        <taxon>Pseudomonadota</taxon>
        <taxon>Gammaproteobacteria</taxon>
        <taxon>Cellvibrionales</taxon>
        <taxon>Halieaceae</taxon>
        <taxon>Aequoribacter</taxon>
    </lineage>
</organism>
<dbReference type="OrthoDB" id="6206554at2"/>
<gene>
    <name evidence="1" type="ORF">IMCC3088_2394</name>
</gene>
<accession>F3L413</accession>
<dbReference type="PROSITE" id="PS50234">
    <property type="entry name" value="VWFA"/>
    <property type="match status" value="1"/>
</dbReference>
<dbReference type="SUPFAM" id="SSF53300">
    <property type="entry name" value="vWA-like"/>
    <property type="match status" value="1"/>
</dbReference>
<protein>
    <submittedName>
        <fullName evidence="1">BatA</fullName>
    </submittedName>
</protein>
<dbReference type="InterPro" id="IPR036465">
    <property type="entry name" value="vWFA_dom_sf"/>
</dbReference>
<dbReference type="CDD" id="cd01467">
    <property type="entry name" value="vWA_BatA_type"/>
    <property type="match status" value="1"/>
</dbReference>
<dbReference type="PANTHER" id="PTHR22550">
    <property type="entry name" value="SPORE GERMINATION PROTEIN"/>
    <property type="match status" value="1"/>
</dbReference>
<evidence type="ECO:0000313" key="2">
    <source>
        <dbReference type="Proteomes" id="UP000005615"/>
    </source>
</evidence>